<reference evidence="14" key="1">
    <citation type="submission" date="2015-09" db="EMBL/GenBank/DDBJ databases">
        <title>Draft Genome Sequences of Two Novel Amoeba-resistant Intranuclear Bacteria, Candidatus Berkiella cookevillensis and Candidatus Berkiella aquae.</title>
        <authorList>
            <person name="Mehari Y.T."/>
            <person name="Arivett B.A."/>
            <person name="Farone A.L."/>
            <person name="Gunderson J.H."/>
            <person name="Farone M.B."/>
        </authorList>
    </citation>
    <scope>NUCLEOTIDE SEQUENCE [LARGE SCALE GENOMIC DNA]</scope>
    <source>
        <strain evidence="14">HT99</strain>
    </source>
</reference>
<comment type="pathway">
    <text evidence="12">Cofactor biosynthesis; ubiquinone biosynthesis.</text>
</comment>
<comment type="cofactor">
    <cofactor evidence="1 12">
        <name>Mg(2+)</name>
        <dbReference type="ChEBI" id="CHEBI:18420"/>
    </cofactor>
</comment>
<keyword evidence="11 12" id="KW-0472">Membrane</keyword>
<keyword evidence="4 12" id="KW-1003">Cell membrane</keyword>
<keyword evidence="8 12" id="KW-0812">Transmembrane</keyword>
<dbReference type="InterPro" id="IPR006370">
    <property type="entry name" value="HB_polyprenyltransferase-like"/>
</dbReference>
<evidence type="ECO:0000313" key="15">
    <source>
        <dbReference type="EMBL" id="MCS5710070.1"/>
    </source>
</evidence>
<evidence type="ECO:0000313" key="16">
    <source>
        <dbReference type="Proteomes" id="UP000051497"/>
    </source>
</evidence>
<gene>
    <name evidence="12 14" type="primary">ubiA</name>
    <name evidence="15" type="ORF">HT99x_001370</name>
    <name evidence="14" type="ORF">HT99x_01896</name>
</gene>
<dbReference type="PANTHER" id="PTHR11048">
    <property type="entry name" value="PRENYLTRANSFERASES"/>
    <property type="match status" value="1"/>
</dbReference>
<dbReference type="FunFam" id="1.10.357.140:FF:000002">
    <property type="entry name" value="4-hydroxybenzoate octaprenyltransferase"/>
    <property type="match status" value="1"/>
</dbReference>
<dbReference type="Gene3D" id="1.10.357.140">
    <property type="entry name" value="UbiA prenyltransferase"/>
    <property type="match status" value="1"/>
</dbReference>
<dbReference type="PATRIC" id="fig|1590043.3.peg.1934"/>
<feature type="transmembrane region" description="Helical" evidence="12">
    <location>
        <begin position="20"/>
        <end position="41"/>
    </location>
</feature>
<reference evidence="15" key="3">
    <citation type="submission" date="2021-06" db="EMBL/GenBank/DDBJ databases">
        <title>Genomic Description and Analysis of Intracellular Bacteria, Candidatus Berkiella cookevillensis and Candidatus Berkiella aquae.</title>
        <authorList>
            <person name="Kidane D.T."/>
            <person name="Mehari Y.T."/>
            <person name="Rice F.C."/>
            <person name="Arivett B.A."/>
            <person name="Farone A.L."/>
            <person name="Berk S.G."/>
            <person name="Farone M.B."/>
        </authorList>
    </citation>
    <scope>NUCLEOTIDE SEQUENCE</scope>
    <source>
        <strain evidence="15">HT99</strain>
    </source>
</reference>
<feature type="transmembrane region" description="Helical" evidence="12">
    <location>
        <begin position="142"/>
        <end position="159"/>
    </location>
</feature>
<reference evidence="15" key="2">
    <citation type="journal article" date="2016" name="Genome Announc.">
        <title>Draft Genome Sequences of Two Novel Amoeba-Resistant Intranuclear Bacteria, 'Candidatus Berkiella cookevillensis' and 'Candidatus Berkiella aquae'.</title>
        <authorList>
            <person name="Mehari Y.T."/>
            <person name="Arivett B.A."/>
            <person name="Farone A.L."/>
            <person name="Gunderson J.H."/>
            <person name="Farone M.B."/>
        </authorList>
    </citation>
    <scope>NUCLEOTIDE SEQUENCE</scope>
    <source>
        <strain evidence="15">HT99</strain>
    </source>
</reference>
<dbReference type="Proteomes" id="UP000051497">
    <property type="component" value="Unassembled WGS sequence"/>
</dbReference>
<comment type="subcellular location">
    <subcellularLocation>
        <location evidence="12">Cell inner membrane</location>
        <topology evidence="12">Multi-pass membrane protein</topology>
    </subcellularLocation>
    <subcellularLocation>
        <location evidence="2">Membrane</location>
        <topology evidence="2">Multi-pass membrane protein</topology>
    </subcellularLocation>
</comment>
<dbReference type="FunFam" id="1.20.120.1780:FF:000001">
    <property type="entry name" value="4-hydroxybenzoate octaprenyltransferase"/>
    <property type="match status" value="1"/>
</dbReference>
<keyword evidence="9 12" id="KW-0460">Magnesium</keyword>
<dbReference type="Gene3D" id="1.20.120.1780">
    <property type="entry name" value="UbiA prenyltransferase"/>
    <property type="match status" value="1"/>
</dbReference>
<proteinExistence type="inferred from homology"/>
<dbReference type="PANTHER" id="PTHR11048:SF28">
    <property type="entry name" value="4-HYDROXYBENZOATE POLYPRENYLTRANSFERASE, MITOCHONDRIAL"/>
    <property type="match status" value="1"/>
</dbReference>
<evidence type="ECO:0000256" key="9">
    <source>
        <dbReference type="ARBA" id="ARBA00022842"/>
    </source>
</evidence>
<dbReference type="InterPro" id="IPR039653">
    <property type="entry name" value="Prenyltransferase"/>
</dbReference>
<dbReference type="HAMAP" id="MF_01635">
    <property type="entry name" value="UbiA"/>
    <property type="match status" value="1"/>
</dbReference>
<evidence type="ECO:0000256" key="7">
    <source>
        <dbReference type="ARBA" id="ARBA00022688"/>
    </source>
</evidence>
<evidence type="ECO:0000256" key="5">
    <source>
        <dbReference type="ARBA" id="ARBA00022519"/>
    </source>
</evidence>
<evidence type="ECO:0000256" key="10">
    <source>
        <dbReference type="ARBA" id="ARBA00022989"/>
    </source>
</evidence>
<comment type="caution">
    <text evidence="14">The sequence shown here is derived from an EMBL/GenBank/DDBJ whole genome shotgun (WGS) entry which is preliminary data.</text>
</comment>
<accession>A0A0Q9YK57</accession>
<comment type="similarity">
    <text evidence="3 12">Belongs to the UbiA prenyltransferase family.</text>
</comment>
<evidence type="ECO:0000313" key="14">
    <source>
        <dbReference type="EMBL" id="KRG20976.1"/>
    </source>
</evidence>
<dbReference type="UniPathway" id="UPA00232"/>
<feature type="transmembrane region" description="Helical" evidence="12">
    <location>
        <begin position="47"/>
        <end position="71"/>
    </location>
</feature>
<feature type="transmembrane region" description="Helical" evidence="12">
    <location>
        <begin position="92"/>
        <end position="112"/>
    </location>
</feature>
<organism evidence="14">
    <name type="scientific">Candidatus Berkiella aquae</name>
    <dbReference type="NCBI Taxonomy" id="295108"/>
    <lineage>
        <taxon>Bacteria</taxon>
        <taxon>Pseudomonadati</taxon>
        <taxon>Pseudomonadota</taxon>
        <taxon>Gammaproteobacteria</taxon>
        <taxon>Candidatus Berkiellales</taxon>
        <taxon>Candidatus Berkiellaceae</taxon>
        <taxon>Candidatus Berkiella</taxon>
    </lineage>
</organism>
<comment type="catalytic activity">
    <reaction evidence="12">
        <text>all-trans-octaprenyl diphosphate + 4-hydroxybenzoate = 4-hydroxy-3-(all-trans-octaprenyl)benzoate + diphosphate</text>
        <dbReference type="Rhea" id="RHEA:27782"/>
        <dbReference type="ChEBI" id="CHEBI:1617"/>
        <dbReference type="ChEBI" id="CHEBI:17879"/>
        <dbReference type="ChEBI" id="CHEBI:33019"/>
        <dbReference type="ChEBI" id="CHEBI:57711"/>
        <dbReference type="EC" id="2.5.1.39"/>
    </reaction>
</comment>
<evidence type="ECO:0000256" key="8">
    <source>
        <dbReference type="ARBA" id="ARBA00022692"/>
    </source>
</evidence>
<dbReference type="AlphaFoldDB" id="A0A0Q9YK57"/>
<dbReference type="GO" id="GO:0005886">
    <property type="term" value="C:plasma membrane"/>
    <property type="evidence" value="ECO:0007669"/>
    <property type="project" value="UniProtKB-SubCell"/>
</dbReference>
<dbReference type="InterPro" id="IPR000537">
    <property type="entry name" value="UbiA_prenyltransferase"/>
</dbReference>
<dbReference type="GO" id="GO:0006744">
    <property type="term" value="P:ubiquinone biosynthetic process"/>
    <property type="evidence" value="ECO:0007669"/>
    <property type="project" value="UniProtKB-UniRule"/>
</dbReference>
<name>A0A0Q9YK57_9GAMM</name>
<feature type="transmembrane region" description="Helical" evidence="12">
    <location>
        <begin position="171"/>
        <end position="191"/>
    </location>
</feature>
<comment type="function">
    <text evidence="12">Catalyzes the prenylation of para-hydroxybenzoate (PHB) with an all-trans polyprenyl group. Mediates the second step in the final reaction sequence of ubiquinone-8 (UQ-8) biosynthesis, which is the condensation of the polyisoprenoid side chain with PHB, generating the first membrane-bound Q intermediate 3-octaprenyl-4-hydroxybenzoate.</text>
</comment>
<evidence type="ECO:0000256" key="11">
    <source>
        <dbReference type="ARBA" id="ARBA00023136"/>
    </source>
</evidence>
<evidence type="ECO:0000256" key="13">
    <source>
        <dbReference type="NCBIfam" id="TIGR01474"/>
    </source>
</evidence>
<keyword evidence="6 12" id="KW-0808">Transferase</keyword>
<evidence type="ECO:0000256" key="2">
    <source>
        <dbReference type="ARBA" id="ARBA00004141"/>
    </source>
</evidence>
<evidence type="ECO:0000256" key="3">
    <source>
        <dbReference type="ARBA" id="ARBA00005985"/>
    </source>
</evidence>
<keyword evidence="10 12" id="KW-1133">Transmembrane helix</keyword>
<dbReference type="InterPro" id="IPR030470">
    <property type="entry name" value="UbiA_prenylTrfase_CS"/>
</dbReference>
<feature type="transmembrane region" description="Helical" evidence="12">
    <location>
        <begin position="211"/>
        <end position="232"/>
    </location>
</feature>
<dbReference type="RefSeq" id="WP_075066519.1">
    <property type="nucleotide sequence ID" value="NZ_LKAJ02000001.1"/>
</dbReference>
<dbReference type="GO" id="GO:0008412">
    <property type="term" value="F:4-hydroxybenzoate polyprenyltransferase activity"/>
    <property type="evidence" value="ECO:0007669"/>
    <property type="project" value="UniProtKB-UniRule"/>
</dbReference>
<evidence type="ECO:0000256" key="6">
    <source>
        <dbReference type="ARBA" id="ARBA00022679"/>
    </source>
</evidence>
<dbReference type="InterPro" id="IPR044878">
    <property type="entry name" value="UbiA_sf"/>
</dbReference>
<dbReference type="Pfam" id="PF01040">
    <property type="entry name" value="UbiA"/>
    <property type="match status" value="1"/>
</dbReference>
<dbReference type="EC" id="2.5.1.39" evidence="12 13"/>
<dbReference type="EMBL" id="LKAJ01000007">
    <property type="protein sequence ID" value="KRG20976.1"/>
    <property type="molecule type" value="Genomic_DNA"/>
</dbReference>
<evidence type="ECO:0000256" key="4">
    <source>
        <dbReference type="ARBA" id="ARBA00022475"/>
    </source>
</evidence>
<dbReference type="NCBIfam" id="TIGR01474">
    <property type="entry name" value="ubiA_proteo"/>
    <property type="match status" value="1"/>
</dbReference>
<dbReference type="PROSITE" id="PS00943">
    <property type="entry name" value="UBIA"/>
    <property type="match status" value="1"/>
</dbReference>
<dbReference type="STRING" id="295108.HT99x_01896"/>
<keyword evidence="7 12" id="KW-0831">Ubiquinone biosynthesis</keyword>
<keyword evidence="5 12" id="KW-0997">Cell inner membrane</keyword>
<dbReference type="EMBL" id="LKAJ02000001">
    <property type="protein sequence ID" value="MCS5710070.1"/>
    <property type="molecule type" value="Genomic_DNA"/>
</dbReference>
<sequence>MAILSHLTQRLYQYALLMRLHRPIGTLLLLWPTLIAIWMATQGTPPLPLVLIFVAGVIVMRAAGCVINDFADKDFDGHVSRTKARPIVSKQVSSREALILFLVLLLLAFGLVLLTNTMTVRLSFVALLLATAYPFMKRYTHFPQVILGAAFGFAIPMAYSAIDHSLSTDCWLLYAAAILWAIAYDTLYAMVDKEDDLKVGIKSTAIAFGRYDKQAVLGCHLLMMCLMMILGWQTERGIYYFLGIVFALGFVFYQQWLIKNREKDACFNAFLNNQWVGAALFAGTVFDFYL</sequence>
<protein>
    <recommendedName>
        <fullName evidence="12 13">4-hydroxybenzoate octaprenyltransferase</fullName>
        <ecNumber evidence="12 13">2.5.1.39</ecNumber>
    </recommendedName>
    <alternativeName>
        <fullName evidence="12">4-HB polyprenyltransferase</fullName>
    </alternativeName>
</protein>
<evidence type="ECO:0000256" key="1">
    <source>
        <dbReference type="ARBA" id="ARBA00001946"/>
    </source>
</evidence>
<dbReference type="CDD" id="cd13959">
    <property type="entry name" value="PT_UbiA_COQ2"/>
    <property type="match status" value="1"/>
</dbReference>
<feature type="transmembrane region" description="Helical" evidence="12">
    <location>
        <begin position="238"/>
        <end position="258"/>
    </location>
</feature>
<keyword evidence="16" id="KW-1185">Reference proteome</keyword>
<evidence type="ECO:0000256" key="12">
    <source>
        <dbReference type="HAMAP-Rule" id="MF_01635"/>
    </source>
</evidence>